<dbReference type="SUPFAM" id="SSF54593">
    <property type="entry name" value="Glyoxalase/Bleomycin resistance protein/Dihydroxybiphenyl dioxygenase"/>
    <property type="match status" value="1"/>
</dbReference>
<sequence>MPMCQPNQEETMRFVQVAQHADDLQRAAAFYAALLDAEPSALFDPPGLLFFDVGGVRLLLEKGAPSSLLYLEVADLDGTVAALRRRGVRIIADPHMIYAHEDGTLGPAGSEEWMAFIEDSEANTVGLVSRIRTAGD</sequence>
<name>A1R6T2_PAEAT</name>
<accession>A1R6T2</accession>
<dbReference type="PROSITE" id="PS51819">
    <property type="entry name" value="VOC"/>
    <property type="match status" value="1"/>
</dbReference>
<dbReference type="KEGG" id="aau:AAur_2203"/>
<reference evidence="2 3" key="1">
    <citation type="journal article" date="2006" name="PLoS Genet.">
        <title>Secrets of soil survival revealed by the genome sequence of Arthrobacter aurescens TC1.</title>
        <authorList>
            <person name="Mongodin E.F."/>
            <person name="Shapir N."/>
            <person name="Daugherty S.C."/>
            <person name="DeBoy R.T."/>
            <person name="Emerson J.B."/>
            <person name="Shvartzbeyn A."/>
            <person name="Radune D."/>
            <person name="Vamathevan J."/>
            <person name="Riggs F."/>
            <person name="Grinberg V."/>
            <person name="Khouri H."/>
            <person name="Wackett L.P."/>
            <person name="Nelson K.E."/>
            <person name="Sadowsky M.J."/>
        </authorList>
    </citation>
    <scope>NUCLEOTIDE SEQUENCE [LARGE SCALE GENOMIC DNA]</scope>
    <source>
        <strain evidence="2 3">TC1</strain>
    </source>
</reference>
<protein>
    <submittedName>
        <fullName evidence="2">Glyoxalase family protein</fullName>
    </submittedName>
</protein>
<dbReference type="Proteomes" id="UP000000637">
    <property type="component" value="Chromosome"/>
</dbReference>
<proteinExistence type="predicted"/>
<evidence type="ECO:0000259" key="1">
    <source>
        <dbReference type="PROSITE" id="PS51819"/>
    </source>
</evidence>
<dbReference type="Pfam" id="PF00903">
    <property type="entry name" value="Glyoxalase"/>
    <property type="match status" value="1"/>
</dbReference>
<evidence type="ECO:0000313" key="3">
    <source>
        <dbReference type="Proteomes" id="UP000000637"/>
    </source>
</evidence>
<dbReference type="AlphaFoldDB" id="A1R6T2"/>
<dbReference type="InterPro" id="IPR029068">
    <property type="entry name" value="Glyas_Bleomycin-R_OHBP_Dase"/>
</dbReference>
<dbReference type="STRING" id="290340.AAur_2203"/>
<dbReference type="eggNOG" id="COG0346">
    <property type="taxonomic scope" value="Bacteria"/>
</dbReference>
<dbReference type="Gene3D" id="3.10.180.10">
    <property type="entry name" value="2,3-Dihydroxybiphenyl 1,2-Dioxygenase, domain 1"/>
    <property type="match status" value="1"/>
</dbReference>
<gene>
    <name evidence="2" type="ordered locus">AAur_2203</name>
</gene>
<dbReference type="InterPro" id="IPR037523">
    <property type="entry name" value="VOC_core"/>
</dbReference>
<evidence type="ECO:0000313" key="2">
    <source>
        <dbReference type="EMBL" id="ABM07501.1"/>
    </source>
</evidence>
<dbReference type="EMBL" id="CP000474">
    <property type="protein sequence ID" value="ABM07501.1"/>
    <property type="molecule type" value="Genomic_DNA"/>
</dbReference>
<dbReference type="HOGENOM" id="CLU_155790_0_0_11"/>
<dbReference type="InterPro" id="IPR004360">
    <property type="entry name" value="Glyas_Fos-R_dOase_dom"/>
</dbReference>
<feature type="domain" description="VOC" evidence="1">
    <location>
        <begin position="13"/>
        <end position="130"/>
    </location>
</feature>
<organism evidence="2 3">
    <name type="scientific">Paenarthrobacter aurescens (strain TC1)</name>
    <dbReference type="NCBI Taxonomy" id="290340"/>
    <lineage>
        <taxon>Bacteria</taxon>
        <taxon>Bacillati</taxon>
        <taxon>Actinomycetota</taxon>
        <taxon>Actinomycetes</taxon>
        <taxon>Micrococcales</taxon>
        <taxon>Micrococcaceae</taxon>
        <taxon>Paenarthrobacter</taxon>
    </lineage>
</organism>
<keyword evidence="3" id="KW-1185">Reference proteome</keyword>